<dbReference type="InterPro" id="IPR006132">
    <property type="entry name" value="Asp/Orn_carbamoyltranf_P-bd"/>
</dbReference>
<dbReference type="PRINTS" id="PR00100">
    <property type="entry name" value="AOTCASE"/>
</dbReference>
<evidence type="ECO:0000259" key="2">
    <source>
        <dbReference type="Pfam" id="PF00185"/>
    </source>
</evidence>
<accession>X0TH94</accession>
<proteinExistence type="predicted"/>
<dbReference type="FunFam" id="3.40.50.1370:FF:000008">
    <property type="entry name" value="Ornithine carbamoyltransferase"/>
    <property type="match status" value="1"/>
</dbReference>
<dbReference type="GO" id="GO:0042450">
    <property type="term" value="P:L-arginine biosynthetic process via ornithine"/>
    <property type="evidence" value="ECO:0007669"/>
    <property type="project" value="TreeGrafter"/>
</dbReference>
<dbReference type="PANTHER" id="PTHR45753">
    <property type="entry name" value="ORNITHINE CARBAMOYLTRANSFERASE, MITOCHONDRIAL"/>
    <property type="match status" value="1"/>
</dbReference>
<evidence type="ECO:0008006" key="5">
    <source>
        <dbReference type="Google" id="ProtNLM"/>
    </source>
</evidence>
<dbReference type="InterPro" id="IPR006130">
    <property type="entry name" value="Asp/Orn_carbamoylTrfase"/>
</dbReference>
<dbReference type="NCBIfam" id="NF001986">
    <property type="entry name" value="PRK00779.1"/>
    <property type="match status" value="1"/>
</dbReference>
<comment type="caution">
    <text evidence="4">The sequence shown here is derived from an EMBL/GenBank/DDBJ whole genome shotgun (WGS) entry which is preliminary data.</text>
</comment>
<reference evidence="4" key="1">
    <citation type="journal article" date="2014" name="Front. Microbiol.">
        <title>High frequency of phylogenetically diverse reductive dehalogenase-homologous genes in deep subseafloor sedimentary metagenomes.</title>
        <authorList>
            <person name="Kawai M."/>
            <person name="Futagami T."/>
            <person name="Toyoda A."/>
            <person name="Takaki Y."/>
            <person name="Nishi S."/>
            <person name="Hori S."/>
            <person name="Arai W."/>
            <person name="Tsubouchi T."/>
            <person name="Morono Y."/>
            <person name="Uchiyama I."/>
            <person name="Ito T."/>
            <person name="Fujiyama A."/>
            <person name="Inagaki F."/>
            <person name="Takami H."/>
        </authorList>
    </citation>
    <scope>NUCLEOTIDE SEQUENCE</scope>
    <source>
        <strain evidence="4">Expedition CK06-06</strain>
    </source>
</reference>
<dbReference type="PRINTS" id="PR00102">
    <property type="entry name" value="OTCASE"/>
</dbReference>
<dbReference type="Pfam" id="PF02729">
    <property type="entry name" value="OTCace_N"/>
    <property type="match status" value="1"/>
</dbReference>
<protein>
    <recommendedName>
        <fullName evidence="5">Ornithine carbamoyltransferase</fullName>
    </recommendedName>
</protein>
<feature type="domain" description="Aspartate/ornithine carbamoyltransferase carbamoyl-P binding" evidence="3">
    <location>
        <begin position="2"/>
        <end position="123"/>
    </location>
</feature>
<evidence type="ECO:0000259" key="3">
    <source>
        <dbReference type="Pfam" id="PF02729"/>
    </source>
</evidence>
<dbReference type="InterPro" id="IPR002292">
    <property type="entry name" value="Orn/put_carbamltrans"/>
</dbReference>
<dbReference type="InterPro" id="IPR006131">
    <property type="entry name" value="Asp_carbamoyltransf_Asp/Orn-bd"/>
</dbReference>
<dbReference type="GO" id="GO:0004585">
    <property type="term" value="F:ornithine carbamoyltransferase activity"/>
    <property type="evidence" value="ECO:0007669"/>
    <property type="project" value="UniProtKB-ARBA"/>
</dbReference>
<feature type="domain" description="Aspartate/ornithine carbamoyltransferase Asp/Orn-binding" evidence="2">
    <location>
        <begin position="130"/>
        <end position="274"/>
    </location>
</feature>
<dbReference type="SUPFAM" id="SSF53671">
    <property type="entry name" value="Aspartate/ornithine carbamoyltransferase"/>
    <property type="match status" value="1"/>
</dbReference>
<dbReference type="Pfam" id="PF00185">
    <property type="entry name" value="OTCace"/>
    <property type="match status" value="1"/>
</dbReference>
<dbReference type="GO" id="GO:0019240">
    <property type="term" value="P:citrulline biosynthetic process"/>
    <property type="evidence" value="ECO:0007669"/>
    <property type="project" value="TreeGrafter"/>
</dbReference>
<dbReference type="InterPro" id="IPR036901">
    <property type="entry name" value="Asp/Orn_carbamoylTrfase_sf"/>
</dbReference>
<dbReference type="EMBL" id="BARS01019114">
    <property type="protein sequence ID" value="GAF87487.1"/>
    <property type="molecule type" value="Genomic_DNA"/>
</dbReference>
<evidence type="ECO:0000313" key="4">
    <source>
        <dbReference type="EMBL" id="GAF87487.1"/>
    </source>
</evidence>
<dbReference type="GO" id="GO:0016597">
    <property type="term" value="F:amino acid binding"/>
    <property type="evidence" value="ECO:0007669"/>
    <property type="project" value="InterPro"/>
</dbReference>
<dbReference type="Gene3D" id="3.40.50.1370">
    <property type="entry name" value="Aspartate/ornithine carbamoyltransferase"/>
    <property type="match status" value="2"/>
</dbReference>
<feature type="non-terminal residue" evidence="4">
    <location>
        <position position="274"/>
    </location>
</feature>
<sequence>EHLIEQAWRMKQEGAPPLLSGRTLALLFEKPSLRTRVSFEIAMYQLGGHSIYLSPEEVGMGKREPAADIARVLSRYVDGIAARTFSQETLHILAGHSSVPVINALSNLEHPCQALSDLFTIYEKKGKLPGLTLAFIGDSNNMANSLLLSACLLGMNFHLASPQGYDVKEEVLNQGKEFAALSGSQIQLTNNPYEAAKDADIIYTDVWASMGQEAEAEKRRLAFSDYQVDNKLLSLAKGDVLLMHPLPAHQGEEISVGLLDDPRSVVFDQAENRL</sequence>
<feature type="non-terminal residue" evidence="4">
    <location>
        <position position="1"/>
    </location>
</feature>
<dbReference type="AlphaFoldDB" id="X0TH94"/>
<organism evidence="4">
    <name type="scientific">marine sediment metagenome</name>
    <dbReference type="NCBI Taxonomy" id="412755"/>
    <lineage>
        <taxon>unclassified sequences</taxon>
        <taxon>metagenomes</taxon>
        <taxon>ecological metagenomes</taxon>
    </lineage>
</organism>
<evidence type="ECO:0000256" key="1">
    <source>
        <dbReference type="ARBA" id="ARBA00022679"/>
    </source>
</evidence>
<name>X0TH94_9ZZZZ</name>
<keyword evidence="1" id="KW-0808">Transferase</keyword>
<gene>
    <name evidence="4" type="ORF">S01H1_31013</name>
</gene>
<dbReference type="NCBIfam" id="TIGR00658">
    <property type="entry name" value="orni_carb_tr"/>
    <property type="match status" value="1"/>
</dbReference>
<dbReference type="PANTHER" id="PTHR45753:SF3">
    <property type="entry name" value="ORNITHINE TRANSCARBAMYLASE, MITOCHONDRIAL"/>
    <property type="match status" value="1"/>
</dbReference>